<keyword evidence="11" id="KW-1185">Reference proteome</keyword>
<dbReference type="Pfam" id="PF07715">
    <property type="entry name" value="Plug"/>
    <property type="match status" value="1"/>
</dbReference>
<gene>
    <name evidence="10" type="ORF">QQ020_34365</name>
</gene>
<sequence>MKAVAVVAQEGSVKIITKSYQDKQIADILEELENYFDLQIYYLPADSTIIKGDWQFEGNTLEEVLSRLLDRTGLGYMAYRNYAIVIAEKRLLQQRYSSDFYQLLEQRQSITAQSIYGGVREITVGDVKQMNDENTVRIAGKIRDSETRKPIVGATLFFSDLGRGVSTDINGYYAVNLDVGRYDLTINYVGYDELLARLTVFSNDQLDLEMEKEAITLEEVVVESRAPDQNVNAVLMGVEELSAKSIKGLPTFLGEADVIKSLLFLPGVSTVGEGASGFNVRGGSVGENLILQDEAFIFNPSHALGFFSTFNPDLIKGVTLFKGTMPAQFGGRLSSVLDVGIRDGSYQKFKIKGGLGVVSSRISLEAPIKKEKTSFILGGRITYSDWLLNLINVPDVQNSEVSFYDLNARISHNFSDKAKLTISGYTSRDELTFADEFGYDYQTDGVQINVRNVLNPRLISSFSAVYSQYQSALIDPESSESFRLDNGISYYKFKEQFRYAMSEHLNLDFGGTFIKYELDPGKITPVGNASLTAEKELPTTFAREFVAFANGEWDLSAKIAISAGLRFTRFENVGPGVVNRYVNNSRPEETTLTGTENIGDGEVIEGYERLEPRVSAKLMLNTQTSLKLGYSRTAQFLHQISNSDATTPIDIWQFSNNFIAPQKADNFSVGLFRNFKNNQWETSVELYYRETDRLVEYRDFSDLLANDLLETELLTGIGKAYGAELSIRKRRGVVNGWLAYTYARTKRRVNGELPEFTISNGNWYRSNFDKPHDLTLVTNFEINKRHKIAVNFNYNTGRPTTAPIGKFGVGNVQNIPIYSERNALRIPDYHRLDIAYTLSPGFRKDRKWKSSWTLSVYNLLGRRNAFAVFYTQPGLGNLVANRLSVLGSAFPAITYNFELR</sequence>
<reference evidence="10" key="1">
    <citation type="submission" date="2023-06" db="EMBL/GenBank/DDBJ databases">
        <title>Genomic of Agaribacillus aureum.</title>
        <authorList>
            <person name="Wang G."/>
        </authorList>
    </citation>
    <scope>NUCLEOTIDE SEQUENCE</scope>
    <source>
        <strain evidence="10">BMA12</strain>
    </source>
</reference>
<evidence type="ECO:0000256" key="7">
    <source>
        <dbReference type="ARBA" id="ARBA00023237"/>
    </source>
</evidence>
<dbReference type="Pfam" id="PF13715">
    <property type="entry name" value="CarbopepD_reg_2"/>
    <property type="match status" value="1"/>
</dbReference>
<keyword evidence="4 8" id="KW-0812">Transmembrane</keyword>
<dbReference type="InterPro" id="IPR012910">
    <property type="entry name" value="Plug_dom"/>
</dbReference>
<evidence type="ECO:0000256" key="3">
    <source>
        <dbReference type="ARBA" id="ARBA00022452"/>
    </source>
</evidence>
<dbReference type="Gene3D" id="2.40.170.20">
    <property type="entry name" value="TonB-dependent receptor, beta-barrel domain"/>
    <property type="match status" value="1"/>
</dbReference>
<dbReference type="PANTHER" id="PTHR30069">
    <property type="entry name" value="TONB-DEPENDENT OUTER MEMBRANE RECEPTOR"/>
    <property type="match status" value="1"/>
</dbReference>
<dbReference type="Gene3D" id="2.170.130.10">
    <property type="entry name" value="TonB-dependent receptor, plug domain"/>
    <property type="match status" value="1"/>
</dbReference>
<dbReference type="EMBL" id="JAUJEB010000014">
    <property type="protein sequence ID" value="MDN5217208.1"/>
    <property type="molecule type" value="Genomic_DNA"/>
</dbReference>
<proteinExistence type="inferred from homology"/>
<evidence type="ECO:0000256" key="5">
    <source>
        <dbReference type="ARBA" id="ARBA00022729"/>
    </source>
</evidence>
<name>A0ABT8LI43_9BACT</name>
<evidence type="ECO:0000256" key="6">
    <source>
        <dbReference type="ARBA" id="ARBA00023136"/>
    </source>
</evidence>
<dbReference type="PANTHER" id="PTHR30069:SF29">
    <property type="entry name" value="HEMOGLOBIN AND HEMOGLOBIN-HAPTOGLOBIN-BINDING PROTEIN 1-RELATED"/>
    <property type="match status" value="1"/>
</dbReference>
<dbReference type="SUPFAM" id="SSF49464">
    <property type="entry name" value="Carboxypeptidase regulatory domain-like"/>
    <property type="match status" value="1"/>
</dbReference>
<dbReference type="SUPFAM" id="SSF56935">
    <property type="entry name" value="Porins"/>
    <property type="match status" value="1"/>
</dbReference>
<evidence type="ECO:0000259" key="9">
    <source>
        <dbReference type="Pfam" id="PF07715"/>
    </source>
</evidence>
<keyword evidence="7 8" id="KW-0998">Cell outer membrane</keyword>
<dbReference type="Proteomes" id="UP001172083">
    <property type="component" value="Unassembled WGS sequence"/>
</dbReference>
<comment type="similarity">
    <text evidence="8">Belongs to the TonB-dependent receptor family.</text>
</comment>
<keyword evidence="3 8" id="KW-1134">Transmembrane beta strand</keyword>
<comment type="caution">
    <text evidence="10">The sequence shown here is derived from an EMBL/GenBank/DDBJ whole genome shotgun (WGS) entry which is preliminary data.</text>
</comment>
<accession>A0ABT8LI43</accession>
<evidence type="ECO:0000256" key="2">
    <source>
        <dbReference type="ARBA" id="ARBA00022448"/>
    </source>
</evidence>
<feature type="domain" description="TonB-dependent receptor plug" evidence="9">
    <location>
        <begin position="256"/>
        <end position="332"/>
    </location>
</feature>
<organism evidence="10 11">
    <name type="scientific">Agaribacillus aureus</name>
    <dbReference type="NCBI Taxonomy" id="3051825"/>
    <lineage>
        <taxon>Bacteria</taxon>
        <taxon>Pseudomonadati</taxon>
        <taxon>Bacteroidota</taxon>
        <taxon>Cytophagia</taxon>
        <taxon>Cytophagales</taxon>
        <taxon>Splendidivirgaceae</taxon>
        <taxon>Agaribacillus</taxon>
    </lineage>
</organism>
<dbReference type="InterPro" id="IPR037066">
    <property type="entry name" value="Plug_dom_sf"/>
</dbReference>
<evidence type="ECO:0000256" key="8">
    <source>
        <dbReference type="PROSITE-ProRule" id="PRU01360"/>
    </source>
</evidence>
<dbReference type="InterPro" id="IPR036942">
    <property type="entry name" value="Beta-barrel_TonB_sf"/>
</dbReference>
<dbReference type="Gene3D" id="2.60.40.1120">
    <property type="entry name" value="Carboxypeptidase-like, regulatory domain"/>
    <property type="match status" value="1"/>
</dbReference>
<keyword evidence="2 8" id="KW-0813">Transport</keyword>
<protein>
    <submittedName>
        <fullName evidence="10">TonB-dependent receptor</fullName>
    </submittedName>
</protein>
<keyword evidence="10" id="KW-0675">Receptor</keyword>
<evidence type="ECO:0000256" key="1">
    <source>
        <dbReference type="ARBA" id="ARBA00004571"/>
    </source>
</evidence>
<dbReference type="InterPro" id="IPR008969">
    <property type="entry name" value="CarboxyPept-like_regulatory"/>
</dbReference>
<dbReference type="PROSITE" id="PS52016">
    <property type="entry name" value="TONB_DEPENDENT_REC_3"/>
    <property type="match status" value="1"/>
</dbReference>
<evidence type="ECO:0000313" key="11">
    <source>
        <dbReference type="Proteomes" id="UP001172083"/>
    </source>
</evidence>
<comment type="subcellular location">
    <subcellularLocation>
        <location evidence="1 8">Cell outer membrane</location>
        <topology evidence="1 8">Multi-pass membrane protein</topology>
    </subcellularLocation>
</comment>
<evidence type="ECO:0000313" key="10">
    <source>
        <dbReference type="EMBL" id="MDN5217208.1"/>
    </source>
</evidence>
<keyword evidence="6 8" id="KW-0472">Membrane</keyword>
<dbReference type="RefSeq" id="WP_346762545.1">
    <property type="nucleotide sequence ID" value="NZ_JAUJEB010000014.1"/>
</dbReference>
<evidence type="ECO:0000256" key="4">
    <source>
        <dbReference type="ARBA" id="ARBA00022692"/>
    </source>
</evidence>
<dbReference type="InterPro" id="IPR039426">
    <property type="entry name" value="TonB-dep_rcpt-like"/>
</dbReference>
<keyword evidence="5" id="KW-0732">Signal</keyword>